<evidence type="ECO:0000256" key="7">
    <source>
        <dbReference type="ARBA" id="ARBA00023054"/>
    </source>
</evidence>
<evidence type="ECO:0000256" key="9">
    <source>
        <dbReference type="SAM" id="Coils"/>
    </source>
</evidence>
<dbReference type="AlphaFoldDB" id="A0A177AT05"/>
<dbReference type="GO" id="GO:0005879">
    <property type="term" value="C:axonemal microtubule"/>
    <property type="evidence" value="ECO:0007669"/>
    <property type="project" value="TreeGrafter"/>
</dbReference>
<evidence type="ECO:0000256" key="5">
    <source>
        <dbReference type="ARBA" id="ARBA00022701"/>
    </source>
</evidence>
<accession>A0A177AT05</accession>
<dbReference type="InterPro" id="IPR038774">
    <property type="entry name" value="CEP162-like"/>
</dbReference>
<dbReference type="Proteomes" id="UP000078046">
    <property type="component" value="Unassembled WGS sequence"/>
</dbReference>
<keyword evidence="11" id="KW-1185">Reference proteome</keyword>
<evidence type="ECO:0000313" key="10">
    <source>
        <dbReference type="EMBL" id="OAF65138.1"/>
    </source>
</evidence>
<feature type="non-terminal residue" evidence="10">
    <location>
        <position position="1"/>
    </location>
</feature>
<name>A0A177AT05_9BILA</name>
<keyword evidence="4" id="KW-0963">Cytoplasm</keyword>
<evidence type="ECO:0000256" key="1">
    <source>
        <dbReference type="ARBA" id="ARBA00004114"/>
    </source>
</evidence>
<keyword evidence="7 9" id="KW-0175">Coiled coil</keyword>
<evidence type="ECO:0000256" key="2">
    <source>
        <dbReference type="ARBA" id="ARBA00009485"/>
    </source>
</evidence>
<comment type="caution">
    <text evidence="10">The sequence shown here is derived from an EMBL/GenBank/DDBJ whole genome shotgun (WGS) entry which is preliminary data.</text>
</comment>
<dbReference type="GO" id="GO:0005814">
    <property type="term" value="C:centriole"/>
    <property type="evidence" value="ECO:0007669"/>
    <property type="project" value="UniProtKB-SubCell"/>
</dbReference>
<dbReference type="PANTHER" id="PTHR34031">
    <property type="entry name" value="CENTROSOMAL PROTEIN OF 162 KDA"/>
    <property type="match status" value="1"/>
</dbReference>
<comment type="subcellular location">
    <subcellularLocation>
        <location evidence="1">Cytoplasm</location>
        <location evidence="1">Cytoskeleton</location>
        <location evidence="1">Microtubule organizing center</location>
        <location evidence="1">Centrosome</location>
        <location evidence="1">Centriole</location>
    </subcellularLocation>
</comment>
<evidence type="ECO:0000256" key="6">
    <source>
        <dbReference type="ARBA" id="ARBA00022794"/>
    </source>
</evidence>
<reference evidence="10 11" key="1">
    <citation type="submission" date="2016-04" db="EMBL/GenBank/DDBJ databases">
        <title>The genome of Intoshia linei affirms orthonectids as highly simplified spiralians.</title>
        <authorList>
            <person name="Mikhailov K.V."/>
            <person name="Slusarev G.S."/>
            <person name="Nikitin M.A."/>
            <person name="Logacheva M.D."/>
            <person name="Penin A."/>
            <person name="Aleoshin V."/>
            <person name="Panchin Y.V."/>
        </authorList>
    </citation>
    <scope>NUCLEOTIDE SEQUENCE [LARGE SCALE GENOMIC DNA]</scope>
    <source>
        <strain evidence="10">Intl2013</strain>
        <tissue evidence="10">Whole animal</tissue>
    </source>
</reference>
<proteinExistence type="inferred from homology"/>
<keyword evidence="6" id="KW-0970">Cilium biogenesis/degradation</keyword>
<dbReference type="PANTHER" id="PTHR34031:SF1">
    <property type="entry name" value="CENTROSOMAL PROTEIN OF 162 KDA"/>
    <property type="match status" value="1"/>
</dbReference>
<gene>
    <name evidence="10" type="ORF">A3Q56_07130</name>
</gene>
<keyword evidence="8" id="KW-0206">Cytoskeleton</keyword>
<keyword evidence="5" id="KW-0493">Microtubule</keyword>
<dbReference type="GO" id="GO:0060271">
    <property type="term" value="P:cilium assembly"/>
    <property type="evidence" value="ECO:0007669"/>
    <property type="project" value="TreeGrafter"/>
</dbReference>
<organism evidence="10 11">
    <name type="scientific">Intoshia linei</name>
    <dbReference type="NCBI Taxonomy" id="1819745"/>
    <lineage>
        <taxon>Eukaryota</taxon>
        <taxon>Metazoa</taxon>
        <taxon>Spiralia</taxon>
        <taxon>Lophotrochozoa</taxon>
        <taxon>Mesozoa</taxon>
        <taxon>Orthonectida</taxon>
        <taxon>Rhopaluridae</taxon>
        <taxon>Intoshia</taxon>
    </lineage>
</organism>
<dbReference type="OrthoDB" id="2157184at2759"/>
<feature type="coiled-coil region" evidence="9">
    <location>
        <begin position="405"/>
        <end position="513"/>
    </location>
</feature>
<evidence type="ECO:0000256" key="8">
    <source>
        <dbReference type="ARBA" id="ARBA00023212"/>
    </source>
</evidence>
<dbReference type="EMBL" id="LWCA01001430">
    <property type="protein sequence ID" value="OAF65138.1"/>
    <property type="molecule type" value="Genomic_DNA"/>
</dbReference>
<evidence type="ECO:0000313" key="11">
    <source>
        <dbReference type="Proteomes" id="UP000078046"/>
    </source>
</evidence>
<evidence type="ECO:0000256" key="4">
    <source>
        <dbReference type="ARBA" id="ARBA00022490"/>
    </source>
</evidence>
<comment type="similarity">
    <text evidence="2">Belongs to the CEP162 family.</text>
</comment>
<evidence type="ECO:0000256" key="3">
    <source>
        <dbReference type="ARBA" id="ARBA00021406"/>
    </source>
</evidence>
<sequence length="848" mass="99951">SISSEENDVTKNINDGKKHWWEKDDVDLDESYEKPKTPSRFIKDKSKLITNSHLKDNKNQSFVKLSLSDNENDKPSEILSIHADSESDDENVVKWKYADEINYTGRFIQSKSWGIHITKFFYRKTYKNEFFDDSNVKSELEDTLKTSCSHMETITERSESDDGNLNPPIADSNIFSSIHSKLNNIAKPKTLPYKLQTDTKHDEITSKNILHTSDVSEIDVINNIYNNSMKKEKYAKLKRESSRKIKSNSLEKLNEIQNKTHLRSDIITDENLEFTNFNKFDLSSDEKDLILIKDEQIISLEAQLCHQENVILQCNESNKSLYTVGFKEIKSLKSKMSILTRQKNTSNAQKIILLQEEVEKYKHALKTKNSNQNKCDKVSSQSNIPININRINMLSNDVCKLQESKKQLEMVNLMLQEKIKDFERKNDDLNNENYEIASNVAEIQKNANFQMEKLSDKYSDELKEYKRKIQWFIDNQKLLDSTNMRHQQNEKLVLELEKQNEALKNNIMLKDDELCEYKHKPENDSMYIRDLERQIKEMEQILKRRDPNSIPVLMWAEKYKPSGFTNKESNDQYPTIQCLENTIKTLEKSLKQKDDENRNNVKVIEQKYVILKCQYDEQLKNLSKIGKKIEKVVITSCENCTETVDKYNLLQAHFDNFKSDQELLINTMNKKSVETKCSIDKPCARSRILSKQIKYYQDQVNHLKDKRKCLIKKKKISSQIKKSINCNTAMIDHYVQTEFDEEKNSPDVNFDRLLDENIRMKKEMELLLESNTEMKIIKKSESDIFLPSQSIEGLQYSDQLHEIEFLREELQKKENFHHDEMKKRQMCLYQYQSQMTDIISMVKSYINF</sequence>
<protein>
    <recommendedName>
        <fullName evidence="3">Centrosomal protein of 162 kDa</fullName>
    </recommendedName>
</protein>